<keyword evidence="1" id="KW-0831">Ubiquinone biosynthesis</keyword>
<comment type="similarity">
    <text evidence="1">Belongs to the UbiJ family.</text>
</comment>
<dbReference type="RefSeq" id="WP_099789787.1">
    <property type="nucleotide sequence ID" value="NZ_JBHLYV010000017.1"/>
</dbReference>
<keyword evidence="4" id="KW-1185">Reference proteome</keyword>
<dbReference type="HAMAP" id="MF_02215">
    <property type="entry name" value="UbiJ"/>
    <property type="match status" value="1"/>
</dbReference>
<dbReference type="GO" id="GO:0005737">
    <property type="term" value="C:cytoplasm"/>
    <property type="evidence" value="ECO:0007669"/>
    <property type="project" value="UniProtKB-SubCell"/>
</dbReference>
<proteinExistence type="inferred from homology"/>
<accession>A0A2G8TDK1</accession>
<name>A0A2G8TDK1_9BURK</name>
<evidence type="ECO:0000256" key="1">
    <source>
        <dbReference type="HAMAP-Rule" id="MF_02215"/>
    </source>
</evidence>
<gene>
    <name evidence="1" type="primary">ubiJ</name>
    <name evidence="3" type="ORF">CR105_15645</name>
</gene>
<organism evidence="3 4">
    <name type="scientific">Massilia eurypsychrophila</name>
    <dbReference type="NCBI Taxonomy" id="1485217"/>
    <lineage>
        <taxon>Bacteria</taxon>
        <taxon>Pseudomonadati</taxon>
        <taxon>Pseudomonadota</taxon>
        <taxon>Betaproteobacteria</taxon>
        <taxon>Burkholderiales</taxon>
        <taxon>Oxalobacteraceae</taxon>
        <taxon>Telluria group</taxon>
        <taxon>Massilia</taxon>
    </lineage>
</organism>
<dbReference type="PANTHER" id="PTHR38693">
    <property type="entry name" value="UBIQUINONE BIOSYNTHESIS PROTEIN UBIJ"/>
    <property type="match status" value="1"/>
</dbReference>
<comment type="subcellular location">
    <subcellularLocation>
        <location evidence="1">Cytoplasm</location>
    </subcellularLocation>
</comment>
<evidence type="ECO:0000313" key="3">
    <source>
        <dbReference type="EMBL" id="PIL44135.1"/>
    </source>
</evidence>
<dbReference type="InterPro" id="IPR003033">
    <property type="entry name" value="SCP2_sterol-bd_dom"/>
</dbReference>
<dbReference type="Proteomes" id="UP000230390">
    <property type="component" value="Unassembled WGS sequence"/>
</dbReference>
<comment type="function">
    <text evidence="1">Required for ubiquinone (coenzyme Q) biosynthesis. Binds hydrophobic ubiquinone biosynthetic intermediates via its SCP2 domain and is essential for the stability of the Ubi complex. May constitute a docking platform where Ubi enzymes assemble and access their SCP2-bound polyprenyl substrates.</text>
</comment>
<dbReference type="AlphaFoldDB" id="A0A2G8TDK1"/>
<keyword evidence="1" id="KW-0963">Cytoplasm</keyword>
<dbReference type="PANTHER" id="PTHR38693:SF1">
    <property type="entry name" value="UBIQUINONE BIOSYNTHESIS ACCESSORY FACTOR UBIJ"/>
    <property type="match status" value="1"/>
</dbReference>
<protein>
    <recommendedName>
        <fullName evidence="1">Ubiquinone biosynthesis accessory factor UbiJ</fullName>
    </recommendedName>
</protein>
<dbReference type="Pfam" id="PF02036">
    <property type="entry name" value="SCP2"/>
    <property type="match status" value="1"/>
</dbReference>
<feature type="domain" description="SCP2" evidence="2">
    <location>
        <begin position="21"/>
        <end position="111"/>
    </location>
</feature>
<evidence type="ECO:0000259" key="2">
    <source>
        <dbReference type="Pfam" id="PF02036"/>
    </source>
</evidence>
<reference evidence="3 4" key="1">
    <citation type="submission" date="2017-10" db="EMBL/GenBank/DDBJ databases">
        <title>Massilia psychrophilum sp. nov., a novel purple-pigmented bacterium isolated from Tianshan glacier, Xinjiang Municipality, China.</title>
        <authorList>
            <person name="Wang H."/>
        </authorList>
    </citation>
    <scope>NUCLEOTIDE SEQUENCE [LARGE SCALE GENOMIC DNA]</scope>
    <source>
        <strain evidence="3 4">JCM 30074</strain>
    </source>
</reference>
<evidence type="ECO:0000313" key="4">
    <source>
        <dbReference type="Proteomes" id="UP000230390"/>
    </source>
</evidence>
<dbReference type="InterPro" id="IPR038989">
    <property type="entry name" value="UbiJ"/>
</dbReference>
<comment type="caution">
    <text evidence="3">The sequence shown here is derived from an EMBL/GenBank/DDBJ whole genome shotgun (WGS) entry which is preliminary data.</text>
</comment>
<dbReference type="UniPathway" id="UPA00232"/>
<comment type="pathway">
    <text evidence="1">Cofactor biosynthesis; ubiquinone biosynthesis.</text>
</comment>
<dbReference type="GO" id="GO:0006744">
    <property type="term" value="P:ubiquinone biosynthetic process"/>
    <property type="evidence" value="ECO:0007669"/>
    <property type="project" value="UniProtKB-UniRule"/>
</dbReference>
<sequence length="223" mass="23835">MSPARPSIFPGSLAAPAVAAINHLLAQEAWARDALALHAGKVALIDAGSLAVRMLVTRDGMLAAAGADQAPNVTIRMKLADLPLIAQNRDRAFSYVKIEGDAEFANSISQLSKGLRWEAEHDLERFAGPIAATRIVGGARGLFAAALSTHRKLTENLAEYFVEEQPVLVRPAMLEEHAAGITRLRDDVERAAKRLAKLEQKLAPGSAIDTTTTRGSGQQTLDI</sequence>
<dbReference type="EMBL" id="PDOC01000009">
    <property type="protein sequence ID" value="PIL44135.1"/>
    <property type="molecule type" value="Genomic_DNA"/>
</dbReference>
<dbReference type="OrthoDB" id="8525483at2"/>